<name>A0A0R3PWZ8_ANGCS</name>
<keyword evidence="3" id="KW-1185">Reference proteome</keyword>
<evidence type="ECO:0000313" key="2">
    <source>
        <dbReference type="EMBL" id="VDM62330.1"/>
    </source>
</evidence>
<reference evidence="2 3" key="2">
    <citation type="submission" date="2018-11" db="EMBL/GenBank/DDBJ databases">
        <authorList>
            <consortium name="Pathogen Informatics"/>
        </authorList>
    </citation>
    <scope>NUCLEOTIDE SEQUENCE [LARGE SCALE GENOMIC DNA]</scope>
    <source>
        <strain evidence="2 3">Costa Rica</strain>
    </source>
</reference>
<reference evidence="4" key="1">
    <citation type="submission" date="2017-02" db="UniProtKB">
        <authorList>
            <consortium name="WormBaseParasite"/>
        </authorList>
    </citation>
    <scope>IDENTIFICATION</scope>
</reference>
<organism evidence="4">
    <name type="scientific">Angiostrongylus costaricensis</name>
    <name type="common">Nematode worm</name>
    <dbReference type="NCBI Taxonomy" id="334426"/>
    <lineage>
        <taxon>Eukaryota</taxon>
        <taxon>Metazoa</taxon>
        <taxon>Ecdysozoa</taxon>
        <taxon>Nematoda</taxon>
        <taxon>Chromadorea</taxon>
        <taxon>Rhabditida</taxon>
        <taxon>Rhabditina</taxon>
        <taxon>Rhabditomorpha</taxon>
        <taxon>Strongyloidea</taxon>
        <taxon>Metastrongylidae</taxon>
        <taxon>Angiostrongylus</taxon>
    </lineage>
</organism>
<sequence length="129" mass="14138">MGPIVLRNDHETMDGSPCTREPRSVVLNHNGFEDDEIHDFMEIGSEDSVEDVANTDTKSQIGKEIEDVIPQGISDGEQTALRSYACSADTESQVIPALKEVSGSSPSILLAIEELYVRENLMKQIVVTC</sequence>
<gene>
    <name evidence="2" type="ORF">ACOC_LOCUS10745</name>
</gene>
<evidence type="ECO:0000313" key="3">
    <source>
        <dbReference type="Proteomes" id="UP000267027"/>
    </source>
</evidence>
<accession>A0A0R3PWZ8</accession>
<dbReference type="Proteomes" id="UP000267027">
    <property type="component" value="Unassembled WGS sequence"/>
</dbReference>
<dbReference type="AlphaFoldDB" id="A0A0R3PWZ8"/>
<dbReference type="EMBL" id="UYYA01004536">
    <property type="protein sequence ID" value="VDM62330.1"/>
    <property type="molecule type" value="Genomic_DNA"/>
</dbReference>
<protein>
    <submittedName>
        <fullName evidence="4">Ovule protein</fullName>
    </submittedName>
</protein>
<dbReference type="WBParaSite" id="ACOC_0001074401-mRNA-1">
    <property type="protein sequence ID" value="ACOC_0001074401-mRNA-1"/>
    <property type="gene ID" value="ACOC_0001074401"/>
</dbReference>
<evidence type="ECO:0000256" key="1">
    <source>
        <dbReference type="SAM" id="MobiDB-lite"/>
    </source>
</evidence>
<proteinExistence type="predicted"/>
<feature type="region of interest" description="Disordered" evidence="1">
    <location>
        <begin position="1"/>
        <end position="21"/>
    </location>
</feature>
<evidence type="ECO:0000313" key="4">
    <source>
        <dbReference type="WBParaSite" id="ACOC_0001074401-mRNA-1"/>
    </source>
</evidence>